<evidence type="ECO:0000313" key="3">
    <source>
        <dbReference type="Proteomes" id="UP001266305"/>
    </source>
</evidence>
<proteinExistence type="predicted"/>
<organism evidence="2 3">
    <name type="scientific">Saguinus oedipus</name>
    <name type="common">Cotton-top tamarin</name>
    <name type="synonym">Oedipomidas oedipus</name>
    <dbReference type="NCBI Taxonomy" id="9490"/>
    <lineage>
        <taxon>Eukaryota</taxon>
        <taxon>Metazoa</taxon>
        <taxon>Chordata</taxon>
        <taxon>Craniata</taxon>
        <taxon>Vertebrata</taxon>
        <taxon>Euteleostomi</taxon>
        <taxon>Mammalia</taxon>
        <taxon>Eutheria</taxon>
        <taxon>Euarchontoglires</taxon>
        <taxon>Primates</taxon>
        <taxon>Haplorrhini</taxon>
        <taxon>Platyrrhini</taxon>
        <taxon>Cebidae</taxon>
        <taxon>Callitrichinae</taxon>
        <taxon>Saguinus</taxon>
    </lineage>
</organism>
<dbReference type="EMBL" id="JASSZA010000002">
    <property type="protein sequence ID" value="KAK2118131.1"/>
    <property type="molecule type" value="Genomic_DNA"/>
</dbReference>
<evidence type="ECO:0000256" key="1">
    <source>
        <dbReference type="SAM" id="MobiDB-lite"/>
    </source>
</evidence>
<feature type="region of interest" description="Disordered" evidence="1">
    <location>
        <begin position="35"/>
        <end position="62"/>
    </location>
</feature>
<comment type="caution">
    <text evidence="2">The sequence shown here is derived from an EMBL/GenBank/DDBJ whole genome shotgun (WGS) entry which is preliminary data.</text>
</comment>
<feature type="compositionally biased region" description="Polar residues" evidence="1">
    <location>
        <begin position="35"/>
        <end position="48"/>
    </location>
</feature>
<accession>A0ABQ9W9X4</accession>
<gene>
    <name evidence="2" type="ORF">P7K49_005018</name>
</gene>
<reference evidence="2 3" key="1">
    <citation type="submission" date="2023-05" db="EMBL/GenBank/DDBJ databases">
        <title>B98-5 Cell Line De Novo Hybrid Assembly: An Optical Mapping Approach.</title>
        <authorList>
            <person name="Kananen K."/>
            <person name="Auerbach J.A."/>
            <person name="Kautto E."/>
            <person name="Blachly J.S."/>
        </authorList>
    </citation>
    <scope>NUCLEOTIDE SEQUENCE [LARGE SCALE GENOMIC DNA]</scope>
    <source>
        <strain evidence="2">B95-8</strain>
        <tissue evidence="2">Cell line</tissue>
    </source>
</reference>
<name>A0ABQ9W9X4_SAGOE</name>
<keyword evidence="3" id="KW-1185">Reference proteome</keyword>
<dbReference type="Proteomes" id="UP001266305">
    <property type="component" value="Unassembled WGS sequence"/>
</dbReference>
<protein>
    <submittedName>
        <fullName evidence="2">Uncharacterized protein</fullName>
    </submittedName>
</protein>
<sequence>LEETPFPAAPTGDQCAEYTPCPPCCSTQVSPQKLEQSSSLPTAVLQQQKGGGSALDLVPGPT</sequence>
<feature type="non-terminal residue" evidence="2">
    <location>
        <position position="1"/>
    </location>
</feature>
<evidence type="ECO:0000313" key="2">
    <source>
        <dbReference type="EMBL" id="KAK2118131.1"/>
    </source>
</evidence>